<proteinExistence type="predicted"/>
<accession>A0AAP0EAF0</accession>
<dbReference type="AlphaFoldDB" id="A0AAP0EAF0"/>
<dbReference type="EMBL" id="JBBNAF010000013">
    <property type="protein sequence ID" value="KAK9088008.1"/>
    <property type="molecule type" value="Genomic_DNA"/>
</dbReference>
<sequence>MHTSSRKKYFQTTMLLVYGAKCEGSIQSVEVKKQVENGKSLSVCFPFIEFDYVEKTNMQLQRFTCLESQIPKKFANYRGSAFSGVCNEARSTECSAGSFKYPSIWTAFGKISYGFLIALSNAPLHLSTSKVLLKKVICMGSVQRNACKGRCLTATVLMHLQYLSNFQQSVLP</sequence>
<protein>
    <submittedName>
        <fullName evidence="1">Uncharacterized protein</fullName>
    </submittedName>
</protein>
<name>A0AAP0EAF0_9MAGN</name>
<comment type="caution">
    <text evidence="1">The sequence shown here is derived from an EMBL/GenBank/DDBJ whole genome shotgun (WGS) entry which is preliminary data.</text>
</comment>
<dbReference type="Proteomes" id="UP001420932">
    <property type="component" value="Unassembled WGS sequence"/>
</dbReference>
<evidence type="ECO:0000313" key="2">
    <source>
        <dbReference type="Proteomes" id="UP001420932"/>
    </source>
</evidence>
<gene>
    <name evidence="1" type="ORF">Syun_030402</name>
</gene>
<keyword evidence="2" id="KW-1185">Reference proteome</keyword>
<reference evidence="1 2" key="1">
    <citation type="submission" date="2024-01" db="EMBL/GenBank/DDBJ databases">
        <title>Genome assemblies of Stephania.</title>
        <authorList>
            <person name="Yang L."/>
        </authorList>
    </citation>
    <scope>NUCLEOTIDE SEQUENCE [LARGE SCALE GENOMIC DNA]</scope>
    <source>
        <strain evidence="1">YNDBR</strain>
        <tissue evidence="1">Leaf</tissue>
    </source>
</reference>
<organism evidence="1 2">
    <name type="scientific">Stephania yunnanensis</name>
    <dbReference type="NCBI Taxonomy" id="152371"/>
    <lineage>
        <taxon>Eukaryota</taxon>
        <taxon>Viridiplantae</taxon>
        <taxon>Streptophyta</taxon>
        <taxon>Embryophyta</taxon>
        <taxon>Tracheophyta</taxon>
        <taxon>Spermatophyta</taxon>
        <taxon>Magnoliopsida</taxon>
        <taxon>Ranunculales</taxon>
        <taxon>Menispermaceae</taxon>
        <taxon>Menispermoideae</taxon>
        <taxon>Cissampelideae</taxon>
        <taxon>Stephania</taxon>
    </lineage>
</organism>
<evidence type="ECO:0000313" key="1">
    <source>
        <dbReference type="EMBL" id="KAK9088008.1"/>
    </source>
</evidence>